<dbReference type="InParanoid" id="A0A1Y2DCC1"/>
<protein>
    <submittedName>
        <fullName evidence="2">Uncharacterized protein</fullName>
    </submittedName>
</protein>
<evidence type="ECO:0000256" key="1">
    <source>
        <dbReference type="SAM" id="MobiDB-lite"/>
    </source>
</evidence>
<accession>A0A1Y2DCC1</accession>
<dbReference type="Proteomes" id="UP000193689">
    <property type="component" value="Unassembled WGS sequence"/>
</dbReference>
<feature type="compositionally biased region" description="Polar residues" evidence="1">
    <location>
        <begin position="1"/>
        <end position="10"/>
    </location>
</feature>
<reference evidence="2 3" key="1">
    <citation type="submission" date="2016-07" db="EMBL/GenBank/DDBJ databases">
        <title>Pervasive Adenine N6-methylation of Active Genes in Fungi.</title>
        <authorList>
            <consortium name="DOE Joint Genome Institute"/>
            <person name="Mondo S.J."/>
            <person name="Dannebaum R.O."/>
            <person name="Kuo R.C."/>
            <person name="Labutti K."/>
            <person name="Haridas S."/>
            <person name="Kuo A."/>
            <person name="Salamov A."/>
            <person name="Ahrendt S.R."/>
            <person name="Lipzen A."/>
            <person name="Sullivan W."/>
            <person name="Andreopoulos W.B."/>
            <person name="Clum A."/>
            <person name="Lindquist E."/>
            <person name="Daum C."/>
            <person name="Ramamoorthy G.K."/>
            <person name="Gryganskyi A."/>
            <person name="Culley D."/>
            <person name="Magnuson J.K."/>
            <person name="James T.Y."/>
            <person name="O'Malley M.A."/>
            <person name="Stajich J.E."/>
            <person name="Spatafora J.W."/>
            <person name="Visel A."/>
            <person name="Grigoriev I.V."/>
        </authorList>
    </citation>
    <scope>NUCLEOTIDE SEQUENCE [LARGE SCALE GENOMIC DNA]</scope>
    <source>
        <strain evidence="2 3">CBS 129021</strain>
    </source>
</reference>
<dbReference type="RefSeq" id="XP_040710387.1">
    <property type="nucleotide sequence ID" value="XM_040861369.1"/>
</dbReference>
<proteinExistence type="predicted"/>
<sequence length="58" mass="5828">MYPRSLQTRNGAPPEHSITASPIDHQVTRRSSNGSQVGGCGCCARVVSSDGGGGTAVG</sequence>
<feature type="region of interest" description="Disordered" evidence="1">
    <location>
        <begin position="1"/>
        <end position="38"/>
    </location>
</feature>
<keyword evidence="3" id="KW-1185">Reference proteome</keyword>
<comment type="caution">
    <text evidence="2">The sequence shown here is derived from an EMBL/GenBank/DDBJ whole genome shotgun (WGS) entry which is preliminary data.</text>
</comment>
<evidence type="ECO:0000313" key="2">
    <source>
        <dbReference type="EMBL" id="ORY56920.1"/>
    </source>
</evidence>
<name>A0A1Y2DCC1_9PEZI</name>
<evidence type="ECO:0000313" key="3">
    <source>
        <dbReference type="Proteomes" id="UP000193689"/>
    </source>
</evidence>
<dbReference type="EMBL" id="MCFJ01000021">
    <property type="protein sequence ID" value="ORY56920.1"/>
    <property type="molecule type" value="Genomic_DNA"/>
</dbReference>
<gene>
    <name evidence="2" type="ORF">BCR38DRAFT_450358</name>
</gene>
<organism evidence="2 3">
    <name type="scientific">Pseudomassariella vexata</name>
    <dbReference type="NCBI Taxonomy" id="1141098"/>
    <lineage>
        <taxon>Eukaryota</taxon>
        <taxon>Fungi</taxon>
        <taxon>Dikarya</taxon>
        <taxon>Ascomycota</taxon>
        <taxon>Pezizomycotina</taxon>
        <taxon>Sordariomycetes</taxon>
        <taxon>Xylariomycetidae</taxon>
        <taxon>Amphisphaeriales</taxon>
        <taxon>Pseudomassariaceae</taxon>
        <taxon>Pseudomassariella</taxon>
    </lineage>
</organism>
<dbReference type="AlphaFoldDB" id="A0A1Y2DCC1"/>
<dbReference type="GeneID" id="63777581"/>